<dbReference type="Gene3D" id="3.30.980.10">
    <property type="entry name" value="Threonyl-trna Synthetase, Chain A, domain 2"/>
    <property type="match status" value="1"/>
</dbReference>
<protein>
    <recommendedName>
        <fullName evidence="13">Threonine--tRNA ligase</fullName>
        <ecNumber evidence="13">6.1.1.3</ecNumber>
    </recommendedName>
    <alternativeName>
        <fullName evidence="13">Threonyl-tRNA synthetase</fullName>
        <shortName evidence="13">ThrRS</shortName>
    </alternativeName>
</protein>
<evidence type="ECO:0000256" key="7">
    <source>
        <dbReference type="ARBA" id="ARBA00022833"/>
    </source>
</evidence>
<dbReference type="SUPFAM" id="SSF55681">
    <property type="entry name" value="Class II aaRS and biotin synthetases"/>
    <property type="match status" value="1"/>
</dbReference>
<evidence type="ECO:0000313" key="17">
    <source>
        <dbReference type="Proteomes" id="UP001203058"/>
    </source>
</evidence>
<evidence type="ECO:0000256" key="6">
    <source>
        <dbReference type="ARBA" id="ARBA00022741"/>
    </source>
</evidence>
<evidence type="ECO:0000256" key="2">
    <source>
        <dbReference type="ARBA" id="ARBA00022490"/>
    </source>
</evidence>
<dbReference type="SUPFAM" id="SSF52954">
    <property type="entry name" value="Class II aaRS ABD-related"/>
    <property type="match status" value="1"/>
</dbReference>
<keyword evidence="2 13" id="KW-0963">Cytoplasm</keyword>
<dbReference type="InterPro" id="IPR002314">
    <property type="entry name" value="aa-tRNA-synt_IIb"/>
</dbReference>
<comment type="catalytic activity">
    <reaction evidence="12 13">
        <text>tRNA(Thr) + L-threonine + ATP = L-threonyl-tRNA(Thr) + AMP + diphosphate + H(+)</text>
        <dbReference type="Rhea" id="RHEA:24624"/>
        <dbReference type="Rhea" id="RHEA-COMP:9670"/>
        <dbReference type="Rhea" id="RHEA-COMP:9704"/>
        <dbReference type="ChEBI" id="CHEBI:15378"/>
        <dbReference type="ChEBI" id="CHEBI:30616"/>
        <dbReference type="ChEBI" id="CHEBI:33019"/>
        <dbReference type="ChEBI" id="CHEBI:57926"/>
        <dbReference type="ChEBI" id="CHEBI:78442"/>
        <dbReference type="ChEBI" id="CHEBI:78534"/>
        <dbReference type="ChEBI" id="CHEBI:456215"/>
        <dbReference type="EC" id="6.1.1.3"/>
    </reaction>
</comment>
<dbReference type="Pfam" id="PF07973">
    <property type="entry name" value="tRNA_SAD"/>
    <property type="match status" value="1"/>
</dbReference>
<comment type="cofactor">
    <cofactor evidence="13">
        <name>Zn(2+)</name>
        <dbReference type="ChEBI" id="CHEBI:29105"/>
    </cofactor>
    <text evidence="13">Binds 1 zinc ion per subunit.</text>
</comment>
<dbReference type="NCBIfam" id="TIGR00418">
    <property type="entry name" value="thrS"/>
    <property type="match status" value="1"/>
</dbReference>
<dbReference type="SUPFAM" id="SSF55186">
    <property type="entry name" value="ThrRS/AlaRS common domain"/>
    <property type="match status" value="1"/>
</dbReference>
<dbReference type="PANTHER" id="PTHR11451:SF44">
    <property type="entry name" value="THREONINE--TRNA LIGASE, CHLOROPLASTIC_MITOCHONDRIAL 2"/>
    <property type="match status" value="1"/>
</dbReference>
<name>A0ABS9VR62_9SPHN</name>
<keyword evidence="3 13" id="KW-0820">tRNA-binding</keyword>
<evidence type="ECO:0000256" key="5">
    <source>
        <dbReference type="ARBA" id="ARBA00022723"/>
    </source>
</evidence>
<evidence type="ECO:0000256" key="3">
    <source>
        <dbReference type="ARBA" id="ARBA00022555"/>
    </source>
</evidence>
<evidence type="ECO:0000256" key="10">
    <source>
        <dbReference type="ARBA" id="ARBA00022917"/>
    </source>
</evidence>
<organism evidence="16 17">
    <name type="scientific">Sphingomonas telluris</name>
    <dbReference type="NCBI Taxonomy" id="2907998"/>
    <lineage>
        <taxon>Bacteria</taxon>
        <taxon>Pseudomonadati</taxon>
        <taxon>Pseudomonadota</taxon>
        <taxon>Alphaproteobacteria</taxon>
        <taxon>Sphingomonadales</taxon>
        <taxon>Sphingomonadaceae</taxon>
        <taxon>Sphingomonas</taxon>
    </lineage>
</organism>
<dbReference type="InterPro" id="IPR018163">
    <property type="entry name" value="Thr/Ala-tRNA-synth_IIc_edit"/>
</dbReference>
<dbReference type="PROSITE" id="PS50862">
    <property type="entry name" value="AA_TRNA_LIGASE_II"/>
    <property type="match status" value="1"/>
</dbReference>
<dbReference type="InterPro" id="IPR036621">
    <property type="entry name" value="Anticodon-bd_dom_sf"/>
</dbReference>
<evidence type="ECO:0000256" key="1">
    <source>
        <dbReference type="ARBA" id="ARBA00008226"/>
    </source>
</evidence>
<evidence type="ECO:0000256" key="13">
    <source>
        <dbReference type="HAMAP-Rule" id="MF_00184"/>
    </source>
</evidence>
<dbReference type="EMBL" id="JAKZHW010000002">
    <property type="protein sequence ID" value="MCH8617019.1"/>
    <property type="molecule type" value="Genomic_DNA"/>
</dbReference>
<comment type="caution">
    <text evidence="16">The sequence shown here is derived from an EMBL/GenBank/DDBJ whole genome shotgun (WGS) entry which is preliminary data.</text>
</comment>
<feature type="domain" description="Aminoacyl-transfer RNA synthetases class-II family profile" evidence="14">
    <location>
        <begin position="255"/>
        <end position="570"/>
    </location>
</feature>
<dbReference type="Pfam" id="PF00587">
    <property type="entry name" value="tRNA-synt_2b"/>
    <property type="match status" value="1"/>
</dbReference>
<keyword evidence="5 13" id="KW-0479">Metal-binding</keyword>
<dbReference type="InterPro" id="IPR012675">
    <property type="entry name" value="Beta-grasp_dom_sf"/>
</dbReference>
<dbReference type="SUPFAM" id="SSF81271">
    <property type="entry name" value="TGS-like"/>
    <property type="match status" value="1"/>
</dbReference>
<dbReference type="CDD" id="cd00771">
    <property type="entry name" value="ThrRS_core"/>
    <property type="match status" value="1"/>
</dbReference>
<keyword evidence="8 13" id="KW-0067">ATP-binding</keyword>
<dbReference type="InterPro" id="IPR033728">
    <property type="entry name" value="ThrRS_core"/>
</dbReference>
<evidence type="ECO:0000256" key="9">
    <source>
        <dbReference type="ARBA" id="ARBA00022884"/>
    </source>
</evidence>
<dbReference type="InterPro" id="IPR004095">
    <property type="entry name" value="TGS"/>
</dbReference>
<keyword evidence="9 13" id="KW-0694">RNA-binding</keyword>
<dbReference type="SMART" id="SM00863">
    <property type="entry name" value="tRNA_SAD"/>
    <property type="match status" value="1"/>
</dbReference>
<dbReference type="InterPro" id="IPR006195">
    <property type="entry name" value="aa-tRNA-synth_II"/>
</dbReference>
<dbReference type="EC" id="6.1.1.3" evidence="13"/>
<keyword evidence="10 13" id="KW-0648">Protein biosynthesis</keyword>
<dbReference type="InterPro" id="IPR012676">
    <property type="entry name" value="TGS-like"/>
</dbReference>
<dbReference type="Gene3D" id="3.10.20.30">
    <property type="match status" value="1"/>
</dbReference>
<evidence type="ECO:0000256" key="12">
    <source>
        <dbReference type="ARBA" id="ARBA00049515"/>
    </source>
</evidence>
<keyword evidence="4 13" id="KW-0436">Ligase</keyword>
<dbReference type="PRINTS" id="PR01047">
    <property type="entry name" value="TRNASYNTHTHR"/>
</dbReference>
<keyword evidence="11 13" id="KW-0030">Aminoacyl-tRNA synthetase</keyword>
<evidence type="ECO:0000259" key="15">
    <source>
        <dbReference type="PROSITE" id="PS51880"/>
    </source>
</evidence>
<comment type="subunit">
    <text evidence="13">Homodimer.</text>
</comment>
<keyword evidence="6 13" id="KW-0547">Nucleotide-binding</keyword>
<dbReference type="PANTHER" id="PTHR11451">
    <property type="entry name" value="THREONINE-TRNA LIGASE"/>
    <property type="match status" value="1"/>
</dbReference>
<gene>
    <name evidence="13 16" type="primary">thrS</name>
    <name evidence="16" type="ORF">LZ016_13035</name>
</gene>
<feature type="binding site" evidence="13">
    <location>
        <position position="547"/>
    </location>
    <ligand>
        <name>Zn(2+)</name>
        <dbReference type="ChEBI" id="CHEBI:29105"/>
        <note>catalytic</note>
    </ligand>
</feature>
<dbReference type="Pfam" id="PF03129">
    <property type="entry name" value="HGTP_anticodon"/>
    <property type="match status" value="1"/>
</dbReference>
<reference evidence="16 17" key="1">
    <citation type="submission" date="2022-03" db="EMBL/GenBank/DDBJ databases">
        <authorList>
            <person name="Jo J.-H."/>
            <person name="Im W.-T."/>
        </authorList>
    </citation>
    <scope>NUCLEOTIDE SEQUENCE [LARGE SCALE GENOMIC DNA]</scope>
    <source>
        <strain evidence="16 17">SM33</strain>
    </source>
</reference>
<dbReference type="InterPro" id="IPR004154">
    <property type="entry name" value="Anticodon-bd"/>
</dbReference>
<dbReference type="CDD" id="cd00860">
    <property type="entry name" value="ThrRS_anticodon"/>
    <property type="match status" value="1"/>
</dbReference>
<evidence type="ECO:0000259" key="14">
    <source>
        <dbReference type="PROSITE" id="PS50862"/>
    </source>
</evidence>
<proteinExistence type="inferred from homology"/>
<evidence type="ECO:0000256" key="11">
    <source>
        <dbReference type="ARBA" id="ARBA00023146"/>
    </source>
</evidence>
<dbReference type="RefSeq" id="WP_241447896.1">
    <property type="nucleotide sequence ID" value="NZ_JAKZHW010000002.1"/>
</dbReference>
<feature type="binding site" evidence="13">
    <location>
        <position position="416"/>
    </location>
    <ligand>
        <name>Zn(2+)</name>
        <dbReference type="ChEBI" id="CHEBI:29105"/>
        <note>catalytic</note>
    </ligand>
</feature>
<dbReference type="CDD" id="cd01667">
    <property type="entry name" value="TGS_ThrRS"/>
    <property type="match status" value="1"/>
</dbReference>
<dbReference type="Gene3D" id="3.30.930.10">
    <property type="entry name" value="Bira Bifunctional Protein, Domain 2"/>
    <property type="match status" value="1"/>
</dbReference>
<evidence type="ECO:0000256" key="4">
    <source>
        <dbReference type="ARBA" id="ARBA00022598"/>
    </source>
</evidence>
<comment type="subcellular location">
    <subcellularLocation>
        <location evidence="13">Cytoplasm</location>
    </subcellularLocation>
</comment>
<dbReference type="PROSITE" id="PS51880">
    <property type="entry name" value="TGS"/>
    <property type="match status" value="1"/>
</dbReference>
<feature type="domain" description="TGS" evidence="15">
    <location>
        <begin position="1"/>
        <end position="64"/>
    </location>
</feature>
<dbReference type="InterPro" id="IPR045864">
    <property type="entry name" value="aa-tRNA-synth_II/BPL/LPL"/>
</dbReference>
<dbReference type="GO" id="GO:0004829">
    <property type="term" value="F:threonine-tRNA ligase activity"/>
    <property type="evidence" value="ECO:0007669"/>
    <property type="project" value="UniProtKB-EC"/>
</dbReference>
<keyword evidence="17" id="KW-1185">Reference proteome</keyword>
<dbReference type="InterPro" id="IPR002320">
    <property type="entry name" value="Thr-tRNA-ligase_IIa"/>
</dbReference>
<comment type="similarity">
    <text evidence="1 13">Belongs to the class-II aminoacyl-tRNA synthetase family.</text>
</comment>
<keyword evidence="7 13" id="KW-0862">Zinc</keyword>
<dbReference type="Gene3D" id="3.40.50.800">
    <property type="entry name" value="Anticodon-binding domain"/>
    <property type="match status" value="1"/>
</dbReference>
<dbReference type="InterPro" id="IPR047246">
    <property type="entry name" value="ThrRS_anticodon"/>
</dbReference>
<dbReference type="InterPro" id="IPR012947">
    <property type="entry name" value="tRNA_SAD"/>
</dbReference>
<dbReference type="Gene3D" id="3.30.54.20">
    <property type="match status" value="1"/>
</dbReference>
<comment type="caution">
    <text evidence="13">Lacks conserved residue(s) required for the propagation of feature annotation.</text>
</comment>
<dbReference type="Pfam" id="PF02824">
    <property type="entry name" value="TGS"/>
    <property type="match status" value="1"/>
</dbReference>
<dbReference type="HAMAP" id="MF_00184">
    <property type="entry name" value="Thr_tRNA_synth"/>
    <property type="match status" value="1"/>
</dbReference>
<accession>A0ABS9VR62</accession>
<feature type="binding site" evidence="13">
    <location>
        <position position="365"/>
    </location>
    <ligand>
        <name>Zn(2+)</name>
        <dbReference type="ChEBI" id="CHEBI:29105"/>
        <note>catalytic</note>
    </ligand>
</feature>
<sequence length="676" mass="76510">MTKMFKIALPDGSVREMPEGSTPADVAAAIGPGLAKAALAAKVDGEVRDIMRPFEGDAKLALITSRDEKDALELVRHDFAHVLAEAVQNIFPGTQITFGPATEDGFYYDFAPAPGRGPFTDEDLPAIEAEMRRVIAADKPLVREVWDRDRVRQFFIDHGETFKAEWVMELPEGEPITMYKTGHGEADWIDLCRGPHLASTGKLDPNAFKLTRVSGAYWRGDPKNPMLSRIYGTAWLNKKQLDEHLVRLEEAAKRDHRKIGQEMDLFHLQAEAHGSVFWHPNGYIIWRQLEAYVRRRLDAAGYEEVKTPQLMDARQWERSGHWGKYRENMFIVPDEIPHGSDEEGEDEQPILSGDADLMALKPMNCPAHILIFNQGIKSYRDLPLRLAEFGCCHRNEPHGALHGIMRVRQFTQDDAHIFVREDQLVDEVVAFCDLLDSVYRDLGFDRYAIKLALRPDKRFGSDEMWDWSEQSLRDAVAAAGRNTEEFGWEELPGEGAFYAPKLEFHLSDAIGRTWQVGTIQTDTVLPERLDASYIGEDGAKHRPIMLHRAIIGTFERFIGILIEHHAGKFPLWLAPVQAVVTTIVSDADDYARDVAAKLAQRGIRVETDLRNEKINYKVREHSLKKVPLLLVVGKREAEEGTVALRRLGSEERQLVMSVDEALSMIAEEAIPPDLKR</sequence>
<evidence type="ECO:0000256" key="8">
    <source>
        <dbReference type="ARBA" id="ARBA00022840"/>
    </source>
</evidence>
<evidence type="ECO:0000313" key="16">
    <source>
        <dbReference type="EMBL" id="MCH8617019.1"/>
    </source>
</evidence>
<dbReference type="Proteomes" id="UP001203058">
    <property type="component" value="Unassembled WGS sequence"/>
</dbReference>